<evidence type="ECO:0000256" key="6">
    <source>
        <dbReference type="ARBA" id="ARBA00023098"/>
    </source>
</evidence>
<evidence type="ECO:0000313" key="13">
    <source>
        <dbReference type="EMBL" id="CAF4435156.1"/>
    </source>
</evidence>
<evidence type="ECO:0000256" key="10">
    <source>
        <dbReference type="ARBA" id="ARBA00024221"/>
    </source>
</evidence>
<evidence type="ECO:0000256" key="2">
    <source>
        <dbReference type="ARBA" id="ARBA00010101"/>
    </source>
</evidence>
<dbReference type="SUPFAM" id="SSF52374">
    <property type="entry name" value="Nucleotidylyl transferase"/>
    <property type="match status" value="1"/>
</dbReference>
<keyword evidence="5" id="KW-0548">Nucleotidyltransferase</keyword>
<dbReference type="Proteomes" id="UP000663844">
    <property type="component" value="Unassembled WGS sequence"/>
</dbReference>
<keyword evidence="3" id="KW-0444">Lipid biosynthesis</keyword>
<dbReference type="GO" id="GO:0006646">
    <property type="term" value="P:phosphatidylethanolamine biosynthetic process"/>
    <property type="evidence" value="ECO:0007669"/>
    <property type="project" value="UniProtKB-UniPathway"/>
</dbReference>
<evidence type="ECO:0000256" key="11">
    <source>
        <dbReference type="ARBA" id="ARBA00031473"/>
    </source>
</evidence>
<keyword evidence="7" id="KW-0594">Phospholipid biosynthesis</keyword>
<gene>
    <name evidence="13" type="ORF">OXD698_LOCUS53479</name>
</gene>
<proteinExistence type="inferred from homology"/>
<dbReference type="InterPro" id="IPR044608">
    <property type="entry name" value="Ect1/PCYT2"/>
</dbReference>
<sequence>MGTYLVVGVHSEAEITKHKGPPVFSEQERYKMVRAIKWVDEVVEDAPYVTALETLEKYNCQFCVHGDDITVTADGVDTYHIVKAAGRYRECKRTQGVSTTDLVG</sequence>
<protein>
    <recommendedName>
        <fullName evidence="10">ethanolamine-phosphate cytidylyltransferase</fullName>
        <ecNumber evidence="10">2.7.7.14</ecNumber>
    </recommendedName>
    <alternativeName>
        <fullName evidence="11">CTP:phosphoethanolamine cytidylyltransferase</fullName>
    </alternativeName>
</protein>
<organism evidence="13 14">
    <name type="scientific">Adineta steineri</name>
    <dbReference type="NCBI Taxonomy" id="433720"/>
    <lineage>
        <taxon>Eukaryota</taxon>
        <taxon>Metazoa</taxon>
        <taxon>Spiralia</taxon>
        <taxon>Gnathifera</taxon>
        <taxon>Rotifera</taxon>
        <taxon>Eurotatoria</taxon>
        <taxon>Bdelloidea</taxon>
        <taxon>Adinetida</taxon>
        <taxon>Adinetidae</taxon>
        <taxon>Adineta</taxon>
    </lineage>
</organism>
<name>A0A820RGM4_9BILA</name>
<keyword evidence="8" id="KW-1208">Phospholipid metabolism</keyword>
<evidence type="ECO:0000256" key="4">
    <source>
        <dbReference type="ARBA" id="ARBA00022679"/>
    </source>
</evidence>
<accession>A0A820RGM4</accession>
<reference evidence="13" key="1">
    <citation type="submission" date="2021-02" db="EMBL/GenBank/DDBJ databases">
        <authorList>
            <person name="Nowell W R."/>
        </authorList>
    </citation>
    <scope>NUCLEOTIDE SEQUENCE</scope>
</reference>
<evidence type="ECO:0000256" key="7">
    <source>
        <dbReference type="ARBA" id="ARBA00023209"/>
    </source>
</evidence>
<dbReference type="Gene3D" id="3.40.50.620">
    <property type="entry name" value="HUPs"/>
    <property type="match status" value="1"/>
</dbReference>
<comment type="pathway">
    <text evidence="1">Lipid metabolism.</text>
</comment>
<evidence type="ECO:0000313" key="14">
    <source>
        <dbReference type="Proteomes" id="UP000663844"/>
    </source>
</evidence>
<evidence type="ECO:0000256" key="1">
    <source>
        <dbReference type="ARBA" id="ARBA00005189"/>
    </source>
</evidence>
<comment type="pathway">
    <text evidence="9">Phospholipid metabolism; phosphatidylethanolamine biosynthesis; phosphatidylethanolamine from ethanolamine: step 2/3.</text>
</comment>
<keyword evidence="4" id="KW-0808">Transferase</keyword>
<comment type="caution">
    <text evidence="13">The sequence shown here is derived from an EMBL/GenBank/DDBJ whole genome shotgun (WGS) entry which is preliminary data.</text>
</comment>
<evidence type="ECO:0000256" key="5">
    <source>
        <dbReference type="ARBA" id="ARBA00022695"/>
    </source>
</evidence>
<keyword evidence="6" id="KW-0443">Lipid metabolism</keyword>
<evidence type="ECO:0000259" key="12">
    <source>
        <dbReference type="Pfam" id="PF01467"/>
    </source>
</evidence>
<evidence type="ECO:0000256" key="8">
    <source>
        <dbReference type="ARBA" id="ARBA00023264"/>
    </source>
</evidence>
<evidence type="ECO:0000256" key="3">
    <source>
        <dbReference type="ARBA" id="ARBA00022516"/>
    </source>
</evidence>
<dbReference type="GO" id="GO:0005737">
    <property type="term" value="C:cytoplasm"/>
    <property type="evidence" value="ECO:0007669"/>
    <property type="project" value="TreeGrafter"/>
</dbReference>
<dbReference type="InterPro" id="IPR004821">
    <property type="entry name" value="Cyt_trans-like"/>
</dbReference>
<comment type="similarity">
    <text evidence="2">Belongs to the cytidylyltransferase family.</text>
</comment>
<dbReference type="NCBIfam" id="TIGR00125">
    <property type="entry name" value="cyt_tran_rel"/>
    <property type="match status" value="1"/>
</dbReference>
<evidence type="ECO:0000256" key="9">
    <source>
        <dbReference type="ARBA" id="ARBA00024191"/>
    </source>
</evidence>
<feature type="domain" description="Cytidyltransferase-like" evidence="12">
    <location>
        <begin position="3"/>
        <end position="102"/>
    </location>
</feature>
<dbReference type="EC" id="2.7.7.14" evidence="10"/>
<dbReference type="PANTHER" id="PTHR45780">
    <property type="entry name" value="ETHANOLAMINE-PHOSPHATE CYTIDYLYLTRANSFERASE"/>
    <property type="match status" value="1"/>
</dbReference>
<dbReference type="EMBL" id="CAJOAZ010030724">
    <property type="protein sequence ID" value="CAF4435156.1"/>
    <property type="molecule type" value="Genomic_DNA"/>
</dbReference>
<dbReference type="PANTHER" id="PTHR45780:SF2">
    <property type="entry name" value="ETHANOLAMINE-PHOSPHATE CYTIDYLYLTRANSFERASE"/>
    <property type="match status" value="1"/>
</dbReference>
<dbReference type="AlphaFoldDB" id="A0A820RGM4"/>
<dbReference type="GO" id="GO:0004306">
    <property type="term" value="F:ethanolamine-phosphate cytidylyltransferase activity"/>
    <property type="evidence" value="ECO:0007669"/>
    <property type="project" value="UniProtKB-EC"/>
</dbReference>
<dbReference type="UniPathway" id="UPA00558">
    <property type="reaction ID" value="UER00742"/>
</dbReference>
<dbReference type="InterPro" id="IPR014729">
    <property type="entry name" value="Rossmann-like_a/b/a_fold"/>
</dbReference>
<dbReference type="Pfam" id="PF01467">
    <property type="entry name" value="CTP_transf_like"/>
    <property type="match status" value="1"/>
</dbReference>
<feature type="non-terminal residue" evidence="13">
    <location>
        <position position="104"/>
    </location>
</feature>